<dbReference type="EMBL" id="BX284605">
    <property type="protein sequence ID" value="CAA96627.1"/>
    <property type="molecule type" value="Genomic_DNA"/>
</dbReference>
<feature type="signal peptide" evidence="1">
    <location>
        <begin position="1"/>
        <end position="20"/>
    </location>
</feature>
<dbReference type="UCSC" id="F17C11.5">
    <property type="organism name" value="c. elegans"/>
</dbReference>
<dbReference type="OrthoDB" id="5771984at2759"/>
<protein>
    <submittedName>
        <fullName evidence="3">C-type lectin domain-containing protein</fullName>
    </submittedName>
</protein>
<proteinExistence type="evidence at protein level"/>
<dbReference type="InParanoid" id="Q19516"/>
<dbReference type="InterPro" id="IPR016187">
    <property type="entry name" value="CTDL_fold"/>
</dbReference>
<feature type="chain" id="PRO_5004187075" evidence="1">
    <location>
        <begin position="21"/>
        <end position="204"/>
    </location>
</feature>
<dbReference type="SMR" id="Q19516"/>
<evidence type="ECO:0000313" key="5">
    <source>
        <dbReference type="WormBase" id="F17C11.5"/>
    </source>
</evidence>
<dbReference type="Bgee" id="WBGene00008916">
    <property type="expression patterns" value="Expressed in adult organism and 3 other cell types or tissues"/>
</dbReference>
<keyword evidence="6" id="KW-1267">Proteomics identification</keyword>
<evidence type="ECO:0007829" key="6">
    <source>
        <dbReference type="PeptideAtlas" id="Q19516"/>
    </source>
</evidence>
<dbReference type="PANTHER" id="PTHR23124">
    <property type="entry name" value="C-TYPE LECTIN DOMAIN-CONTAINING PROTEIN-RELATED-RELATED"/>
    <property type="match status" value="1"/>
</dbReference>
<dbReference type="PeptideAtlas" id="Q19516"/>
<dbReference type="GeneID" id="184615"/>
<dbReference type="KEGG" id="cel:CELE_F17C11.5"/>
<dbReference type="Gene3D" id="3.10.100.10">
    <property type="entry name" value="Mannose-Binding Protein A, subunit A"/>
    <property type="match status" value="1"/>
</dbReference>
<sequence>MVHSFSVLLVLGTLFYYSQAQNAAQEVKTQVPKCNLWQGKCPPGWKTFIRPPGVRICLKIINQNATYLEAQNICRKQYNSRIHGIENKEEHNWVKMKSRLVIKQGASFMWVGARRKSWCYKTEAQLKTDDKCKSGLNSFEWDDQLTDGSYLFTQWDKTISAPEGIMSNNAPEDCVVMNVHEGDAPIDDKDCSLPQAGVLCGMTA</sequence>
<dbReference type="eggNOG" id="KOG4297">
    <property type="taxonomic scope" value="Eukaryota"/>
</dbReference>
<dbReference type="RefSeq" id="NP_505795.1">
    <property type="nucleotide sequence ID" value="NM_073394.4"/>
</dbReference>
<dbReference type="PIR" id="T21057">
    <property type="entry name" value="T21057"/>
</dbReference>
<dbReference type="PANTHER" id="PTHR23124:SF132">
    <property type="entry name" value="C-TYPE LECTIN DOMAIN-CONTAINING PROTEIN"/>
    <property type="match status" value="1"/>
</dbReference>
<dbReference type="AGR" id="WB:WBGene00008916"/>
<dbReference type="AlphaFoldDB" id="Q19516"/>
<evidence type="ECO:0000259" key="2">
    <source>
        <dbReference type="PROSITE" id="PS50041"/>
    </source>
</evidence>
<evidence type="ECO:0000313" key="3">
    <source>
        <dbReference type="EMBL" id="CAA96627.1"/>
    </source>
</evidence>
<dbReference type="Proteomes" id="UP000001940">
    <property type="component" value="Chromosome V"/>
</dbReference>
<dbReference type="PROSITE" id="PS50041">
    <property type="entry name" value="C_TYPE_LECTIN_2"/>
    <property type="match status" value="1"/>
</dbReference>
<keyword evidence="1" id="KW-0732">Signal</keyword>
<gene>
    <name evidence="3 5" type="primary">clec-221</name>
    <name evidence="3" type="ORF">CELE_F17C11.5</name>
    <name evidence="5" type="ORF">F17C11.5</name>
</gene>
<feature type="domain" description="C-type lectin" evidence="2">
    <location>
        <begin position="57"/>
        <end position="192"/>
    </location>
</feature>
<dbReference type="FunCoup" id="Q19516">
    <property type="interactions" value="32"/>
</dbReference>
<reference evidence="3 4" key="1">
    <citation type="journal article" date="1998" name="Science">
        <title>Genome sequence of the nematode C. elegans: a platform for investigating biology.</title>
        <authorList>
            <consortium name="The C. elegans sequencing consortium"/>
            <person name="Sulson J.E."/>
            <person name="Waterston R."/>
        </authorList>
    </citation>
    <scope>NUCLEOTIDE SEQUENCE [LARGE SCALE GENOMIC DNA]</scope>
    <source>
        <strain evidence="3 4">Bristol N2</strain>
    </source>
</reference>
<dbReference type="WormBase" id="F17C11.5">
    <property type="protein sequence ID" value="CE05652"/>
    <property type="gene ID" value="WBGene00008916"/>
    <property type="gene designation" value="clec-221"/>
</dbReference>
<dbReference type="HOGENOM" id="CLU_1344334_0_0_1"/>
<dbReference type="InterPro" id="IPR001304">
    <property type="entry name" value="C-type_lectin-like"/>
</dbReference>
<dbReference type="STRING" id="6239.F17C11.5.1"/>
<dbReference type="OMA" id="PEDCVVM"/>
<dbReference type="CDD" id="cd00037">
    <property type="entry name" value="CLECT"/>
    <property type="match status" value="1"/>
</dbReference>
<dbReference type="InterPro" id="IPR016186">
    <property type="entry name" value="C-type_lectin-like/link_sf"/>
</dbReference>
<organism evidence="3 4">
    <name type="scientific">Caenorhabditis elegans</name>
    <dbReference type="NCBI Taxonomy" id="6239"/>
    <lineage>
        <taxon>Eukaryota</taxon>
        <taxon>Metazoa</taxon>
        <taxon>Ecdysozoa</taxon>
        <taxon>Nematoda</taxon>
        <taxon>Chromadorea</taxon>
        <taxon>Rhabditida</taxon>
        <taxon>Rhabditina</taxon>
        <taxon>Rhabditomorpha</taxon>
        <taxon>Rhabditoidea</taxon>
        <taxon>Rhabditidae</taxon>
        <taxon>Peloderinae</taxon>
        <taxon>Caenorhabditis</taxon>
    </lineage>
</organism>
<evidence type="ECO:0000313" key="4">
    <source>
        <dbReference type="Proteomes" id="UP000001940"/>
    </source>
</evidence>
<keyword evidence="4" id="KW-1185">Reference proteome</keyword>
<dbReference type="SMART" id="SM00034">
    <property type="entry name" value="CLECT"/>
    <property type="match status" value="1"/>
</dbReference>
<evidence type="ECO:0000256" key="1">
    <source>
        <dbReference type="SAM" id="SignalP"/>
    </source>
</evidence>
<dbReference type="PaxDb" id="6239-F17C11.5"/>
<accession>Q19516</accession>
<dbReference type="SUPFAM" id="SSF56436">
    <property type="entry name" value="C-type lectin-like"/>
    <property type="match status" value="1"/>
</dbReference>
<name>Q19516_CAEEL</name>
<dbReference type="PhylomeDB" id="Q19516"/>
<dbReference type="CTD" id="184615"/>